<accession>A0A832DKC5</accession>
<dbReference type="InterPro" id="IPR014942">
    <property type="entry name" value="AbiEii"/>
</dbReference>
<dbReference type="Pfam" id="PF08843">
    <property type="entry name" value="AbiEii"/>
    <property type="match status" value="1"/>
</dbReference>
<proteinExistence type="predicted"/>
<dbReference type="Gene3D" id="3.10.450.620">
    <property type="entry name" value="JHP933, nucleotidyltransferase-like core domain"/>
    <property type="match status" value="1"/>
</dbReference>
<name>A0A832DKC5_9BACT</name>
<dbReference type="AlphaFoldDB" id="A0A832DKC5"/>
<protein>
    <submittedName>
        <fullName evidence="1">Nucleotidyl transferase AbiEii/AbiGii toxin family protein</fullName>
    </submittedName>
</protein>
<organism evidence="1">
    <name type="scientific">Ignavibacterium album</name>
    <dbReference type="NCBI Taxonomy" id="591197"/>
    <lineage>
        <taxon>Bacteria</taxon>
        <taxon>Pseudomonadati</taxon>
        <taxon>Ignavibacteriota</taxon>
        <taxon>Ignavibacteria</taxon>
        <taxon>Ignavibacteriales</taxon>
        <taxon>Ignavibacteriaceae</taxon>
        <taxon>Ignavibacterium</taxon>
    </lineage>
</organism>
<keyword evidence="1" id="KW-0808">Transferase</keyword>
<dbReference type="EMBL" id="DSVI01000010">
    <property type="protein sequence ID" value="HGT48005.1"/>
    <property type="molecule type" value="Genomic_DNA"/>
</dbReference>
<reference evidence="1" key="1">
    <citation type="journal article" date="2020" name="mSystems">
        <title>Genome- and Community-Level Interaction Insights into Carbon Utilization and Element Cycling Functions of Hydrothermarchaeota in Hydrothermal Sediment.</title>
        <authorList>
            <person name="Zhou Z."/>
            <person name="Liu Y."/>
            <person name="Xu W."/>
            <person name="Pan J."/>
            <person name="Luo Z.H."/>
            <person name="Li M."/>
        </authorList>
    </citation>
    <scope>NUCLEOTIDE SEQUENCE [LARGE SCALE GENOMIC DNA]</scope>
    <source>
        <strain evidence="1">SpSt-500</strain>
    </source>
</reference>
<sequence length="257" mass="30448">MLSLNQIEKFYTDKEKPFKKNILREYLQYKILEIIFNQTLSKKISFMGGTCLRIVYGTSRFSEDLDFDNFNLTLAEFEELSNIVKNELQLEGYDIEIKIVSKKAFRCYVRIPKLLFINDMSAFKDEKIMIQIDSESQGFNYEPELKLINKFDIFTKIHITPKEILLSQKLWAILNRKVLKGRDLYDVTFLYSFTKPNFEYLKLKAGISNVKQLKEALNDRLKNQDLKKTVEDVKPFLINPNDSKRILEFKEFIKSIN</sequence>
<gene>
    <name evidence="1" type="ORF">ENS56_08220</name>
</gene>
<comment type="caution">
    <text evidence="1">The sequence shown here is derived from an EMBL/GenBank/DDBJ whole genome shotgun (WGS) entry which is preliminary data.</text>
</comment>
<dbReference type="GO" id="GO:0016740">
    <property type="term" value="F:transferase activity"/>
    <property type="evidence" value="ECO:0007669"/>
    <property type="project" value="UniProtKB-KW"/>
</dbReference>
<evidence type="ECO:0000313" key="1">
    <source>
        <dbReference type="EMBL" id="HGT48005.1"/>
    </source>
</evidence>